<keyword evidence="7" id="KW-1185">Reference proteome</keyword>
<keyword evidence="3" id="KW-0624">Polysaccharide degradation</keyword>
<dbReference type="Gene3D" id="2.60.40.10">
    <property type="entry name" value="Immunoglobulins"/>
    <property type="match status" value="4"/>
</dbReference>
<feature type="compositionally biased region" description="Acidic residues" evidence="4">
    <location>
        <begin position="369"/>
        <end position="381"/>
    </location>
</feature>
<evidence type="ECO:0000259" key="5">
    <source>
        <dbReference type="PROSITE" id="PS50853"/>
    </source>
</evidence>
<gene>
    <name evidence="6" type="ORF">PUW80_01750</name>
</gene>
<feature type="region of interest" description="Disordered" evidence="4">
    <location>
        <begin position="1913"/>
        <end position="1940"/>
    </location>
</feature>
<feature type="region of interest" description="Disordered" evidence="4">
    <location>
        <begin position="1533"/>
        <end position="1564"/>
    </location>
</feature>
<feature type="domain" description="Fibronectin type-III" evidence="5">
    <location>
        <begin position="1464"/>
        <end position="1551"/>
    </location>
</feature>
<dbReference type="InterPro" id="IPR050964">
    <property type="entry name" value="Striated_Muscle_Regulatory"/>
</dbReference>
<dbReference type="Pfam" id="PF00041">
    <property type="entry name" value="fn3"/>
    <property type="match status" value="3"/>
</dbReference>
<dbReference type="InterPro" id="IPR003961">
    <property type="entry name" value="FN3_dom"/>
</dbReference>
<dbReference type="NCBIfam" id="NF012211">
    <property type="entry name" value="tand_rpt_95"/>
    <property type="match status" value="1"/>
</dbReference>
<feature type="compositionally biased region" description="Polar residues" evidence="4">
    <location>
        <begin position="1848"/>
        <end position="1869"/>
    </location>
</feature>
<keyword evidence="3" id="KW-0119">Carbohydrate metabolism</keyword>
<dbReference type="CDD" id="cd00063">
    <property type="entry name" value="FN3"/>
    <property type="match status" value="3"/>
</dbReference>
<accession>A0ABT5SEA1</accession>
<feature type="domain" description="Fibronectin type-III" evidence="5">
    <location>
        <begin position="1652"/>
        <end position="1747"/>
    </location>
</feature>
<dbReference type="Proteomes" id="UP001218170">
    <property type="component" value="Unassembled WGS sequence"/>
</dbReference>
<evidence type="ECO:0000313" key="7">
    <source>
        <dbReference type="Proteomes" id="UP001218170"/>
    </source>
</evidence>
<feature type="region of interest" description="Disordered" evidence="4">
    <location>
        <begin position="363"/>
        <end position="397"/>
    </location>
</feature>
<dbReference type="EMBL" id="JAQZCI010000001">
    <property type="protein sequence ID" value="MDD7961069.1"/>
    <property type="molecule type" value="Genomic_DNA"/>
</dbReference>
<reference evidence="6 7" key="1">
    <citation type="submission" date="2023-02" db="EMBL/GenBank/DDBJ databases">
        <title>Study of novel species of the Microbacterium genus.</title>
        <authorList>
            <person name="Arroyo-Herrera I."/>
            <person name="Roman-Ponce B."/>
            <person name="Vasquez-Murrieta M.S."/>
        </authorList>
    </citation>
    <scope>NUCLEOTIDE SEQUENCE [LARGE SCALE GENOMIC DNA]</scope>
    <source>
        <strain evidence="6 7">NE1TT3</strain>
    </source>
</reference>
<evidence type="ECO:0000256" key="3">
    <source>
        <dbReference type="ARBA" id="ARBA00023326"/>
    </source>
</evidence>
<dbReference type="PANTHER" id="PTHR13817:SF73">
    <property type="entry name" value="FIBRONECTIN TYPE-III DOMAIN-CONTAINING PROTEIN"/>
    <property type="match status" value="1"/>
</dbReference>
<dbReference type="PROSITE" id="PS50853">
    <property type="entry name" value="FN3"/>
    <property type="match status" value="3"/>
</dbReference>
<keyword evidence="1" id="KW-0677">Repeat</keyword>
<evidence type="ECO:0000256" key="1">
    <source>
        <dbReference type="ARBA" id="ARBA00022737"/>
    </source>
</evidence>
<keyword evidence="2" id="KW-0326">Glycosidase</keyword>
<protein>
    <submittedName>
        <fullName evidence="6">Ig-like domain-containing protein</fullName>
    </submittedName>
</protein>
<keyword evidence="2" id="KW-0378">Hydrolase</keyword>
<comment type="caution">
    <text evidence="6">The sequence shown here is derived from an EMBL/GenBank/DDBJ whole genome shotgun (WGS) entry which is preliminary data.</text>
</comment>
<dbReference type="Pfam" id="PF17963">
    <property type="entry name" value="Big_9"/>
    <property type="match status" value="8"/>
</dbReference>
<dbReference type="PRINTS" id="PR00014">
    <property type="entry name" value="FNTYPEIII"/>
</dbReference>
<feature type="region of interest" description="Disordered" evidence="4">
    <location>
        <begin position="1828"/>
        <end position="1869"/>
    </location>
</feature>
<proteinExistence type="predicted"/>
<dbReference type="SUPFAM" id="SSF49265">
    <property type="entry name" value="Fibronectin type III"/>
    <property type="match status" value="3"/>
</dbReference>
<dbReference type="RefSeq" id="WP_274263714.1">
    <property type="nucleotide sequence ID" value="NZ_JAQZCI010000001.1"/>
</dbReference>
<feature type="domain" description="Fibronectin type-III" evidence="5">
    <location>
        <begin position="1553"/>
        <end position="1645"/>
    </location>
</feature>
<dbReference type="Gene3D" id="2.60.40.3440">
    <property type="match status" value="1"/>
</dbReference>
<evidence type="ECO:0000313" key="6">
    <source>
        <dbReference type="EMBL" id="MDD7961069.1"/>
    </source>
</evidence>
<organism evidence="6 7">
    <name type="scientific">Microbacterium thalli</name>
    <dbReference type="NCBI Taxonomy" id="3027921"/>
    <lineage>
        <taxon>Bacteria</taxon>
        <taxon>Bacillati</taxon>
        <taxon>Actinomycetota</taxon>
        <taxon>Actinomycetes</taxon>
        <taxon>Micrococcales</taxon>
        <taxon>Microbacteriaceae</taxon>
        <taxon>Microbacterium</taxon>
    </lineage>
</organism>
<dbReference type="SMART" id="SM00060">
    <property type="entry name" value="FN3"/>
    <property type="match status" value="4"/>
</dbReference>
<dbReference type="InterPro" id="IPR036116">
    <property type="entry name" value="FN3_sf"/>
</dbReference>
<dbReference type="PANTHER" id="PTHR13817">
    <property type="entry name" value="TITIN"/>
    <property type="match status" value="1"/>
</dbReference>
<sequence>MKSTAWLRARPRTLVSAGIVTIAALTIGTLAVAYEGEPTTEVDLHDGGVWVTKQSSLLVGHYNNESRVLDGSLRTTAADYDVLQAGARVIVVDADGSAMSAVDPAKVVLSGTAEVQPGAEIALGSDTVSVLDAAGDLRTVQFAGVNGFSFEGNEPIAELGENATATVGTDGTVYAASAEGASLYAYAPIGDGTVAQTAERRLDGIQAEHALTITSLGRTPYVLDEETSVLYGGDGSQTTLPADAVLQRPSNGADALTVSTPTALLKVSPGGAIATVEAGGEGVAAVPVSVGGCSYGAWSGSGMFVRDCVDDADDVVQQIEGIDPAARLEFRVNRDVVVLNDVFGGAAWLASENMQRVDNWTDITPPEGTGDEEQETTEETVETALPERTDQNTPPIAVDDAFGVRPGRTTVLPVLFNDTDADGDVLVAEANNDPAFGEISQIQNGGALQIAVPEDASGTTSFAYTATDGRGGEASATVSLTVRDDDENSPPVQQRVTPVTVEAGGTASYNVLTEWIDPDGDDIFLKSVQVDGGDEADFTSDGQVTYRAIGAVQGRKDVPVVVSDGTDDGAGVLRIDVRPPGTTLPVTNADHVVTRVGQAVTVSPLANDTSAGREPLRLTRVDEVEGATIQPDFTEQTFTFTSDAVNTYYVDYLVSAGPNSVPGLVRVDVLPAADTSLPPVAVRDVALLPTGGDVLVNVLGNDTDPAGGILVVQSVTAEAGSGVNAAVLGHETVRITDQGSLSQQARVSYTISNGEQSASGEIVVIPIPAPDRLRPPVVNNDTAVVRAGDVVTIDVLANDSHPNGDTLHVAPDLVPPLIDEADGQVFVSEDKLRFRAGAEAKTVNATYEAVDSSGQRAGAYVTIQILPRQDDANAAPRPRDLTARTLSGSKVTIPVPLDGIDEDGDSVELIGIASSPGKGRIVETGSNTFVYEAFDTSVGSDSFTYRVRDRLGKEGTARIQVGIAPPEATNQAPYAVKDSVVMRPGRQVALSVLENDSDPDGDQFGFAADALEIPDVDGLDAEVSGEQIIITSPDVPMNTSIQYTIEDARGLTATAPVQITVEEDVPLQRPIARDDRVRAEDVDENGVAEVPVLDNDDDPDGTRAALGVTLGEGGENATLRANGTVSVQLTDQRQLITYFITDEDGLTAAAFIHVPSLNELPPSLITTEGLVVQSGETVELPLVEYVKASGGRDVVVTEAEKVTAAHADGASLVKDERTLVYTSAADYFGQDALTFEVTDGTGPDDPEGRKATLMIPITVTPPDNRPPTMIGAEMQVAQGEDAQTLDLRALATDPDPDDADALRFALVGSAPDGLTAGVDGSVLSVSADSDLAKGTTLPVRVSVTDGETEPVEAAITVTVTASSRPLATANDDVIDQADQGATVSVPVLDNDVNPFPGEPLTVVGAFTETSGANAVVAGNSVQVTSRDDFVGTLVVRYRIADATGDPDREVEGHIRITVQGRPDAPGKPTVTSVESRTVVMSWSPPIDNGASITGYSVRSTSGGYAKECRSTTCTLDGLTNNVEYNFVVTATNRVGESDPSLPSETARPDQRPETPNPPNLAFGDRSLDVSWAVPRTEGSPVESYSLQISPAPPSGVAEKTGVTGTSITWDGLQNGISYQVRVRAHNRAPEPSSWSVWSQSMVPAGRPDAPAAPTTQRIDSVGARSQMQVNWAKPNDNGDAVAGYQLQVRRGGAVVNTIDVPAGQTSQAVTVDTSTTDYTFIVRAQNKAGWGDWSGASAPRRAFTPPGAPTGVSAAEGDNRVTVSWAAGPLNGANPGEVAYQYSVNNGGWRSDWVSGGNGGSGTIGNGQVNNNGTYSVRVRAVATADGSRYEGEPSGASNQVAPYGQIGNPSANATRDGNRVTLSWSSPARNGRDITTEIRVNGGGWQRVAAQGSNSQGDVGYSNTQTIEVRTSAAGSNTTSASASVRTPDAPPPPKPRAYLTKGSPVGGCVNGCYYFVINTENFPAGSYQVDCISNGRAFNDYKGPFRLEANGATQITCHLGADGNEAWATIRGWGDTEHTRW</sequence>
<evidence type="ECO:0000256" key="4">
    <source>
        <dbReference type="SAM" id="MobiDB-lite"/>
    </source>
</evidence>
<dbReference type="InterPro" id="IPR013783">
    <property type="entry name" value="Ig-like_fold"/>
</dbReference>
<feature type="compositionally biased region" description="Low complexity" evidence="4">
    <location>
        <begin position="1913"/>
        <end position="1925"/>
    </location>
</feature>
<evidence type="ECO:0000256" key="2">
    <source>
        <dbReference type="ARBA" id="ARBA00023295"/>
    </source>
</evidence>
<name>A0ABT5SEA1_9MICO</name>